<dbReference type="AlphaFoldDB" id="A0AA35IRZ0"/>
<gene>
    <name evidence="1" type="primary">SMKI12G1730</name>
    <name evidence="1" type="ORF">SMKI_12G1730</name>
</gene>
<dbReference type="RefSeq" id="XP_056078155.1">
    <property type="nucleotide sequence ID" value="XM_056224214.1"/>
</dbReference>
<protein>
    <recommendedName>
        <fullName evidence="3">Anaphase-promoting complex subunit 9</fullName>
    </recommendedName>
</protein>
<name>A0AA35IRZ0_SACMI</name>
<evidence type="ECO:0008006" key="3">
    <source>
        <dbReference type="Google" id="ProtNLM"/>
    </source>
</evidence>
<evidence type="ECO:0000313" key="2">
    <source>
        <dbReference type="Proteomes" id="UP001161438"/>
    </source>
</evidence>
<dbReference type="InterPro" id="IPR024274">
    <property type="entry name" value="APC9"/>
</dbReference>
<dbReference type="Proteomes" id="UP001161438">
    <property type="component" value="Chromosome 12"/>
</dbReference>
<dbReference type="Pfam" id="PF12856">
    <property type="entry name" value="ANAPC9"/>
    <property type="match status" value="1"/>
</dbReference>
<evidence type="ECO:0000313" key="1">
    <source>
        <dbReference type="EMBL" id="CAI4035035.1"/>
    </source>
</evidence>
<keyword evidence="2" id="KW-1185">Reference proteome</keyword>
<sequence>MNQNGERNEGKLFQLPSLPPWRTPRFNKINFNNFTTPLRKRSTRVISNDSIPTTEEELEERRGDDVYGVNMDVDEIDYFNSLSHIEEEKVYDYSPFCERNTLRESKMHNFLQAEKAAHCLVFHKVGHLDGVDTYRPDIDVMCGEEANTHGSINADGNATMLLESVPGCSKEDLEKLLRRDFVTSSKPSMRRLDDIINHETNALKSFWNDSNLVNSLESHHLHEEYLLLQEELKNMYKIQCHDRVPIESLRDKCRRHYNNEESISL</sequence>
<dbReference type="EMBL" id="OX365768">
    <property type="protein sequence ID" value="CAI4035035.1"/>
    <property type="molecule type" value="Genomic_DNA"/>
</dbReference>
<proteinExistence type="predicted"/>
<organism evidence="1 2">
    <name type="scientific">Saccharomyces mikatae IFO 1815</name>
    <dbReference type="NCBI Taxonomy" id="226126"/>
    <lineage>
        <taxon>Eukaryota</taxon>
        <taxon>Fungi</taxon>
        <taxon>Dikarya</taxon>
        <taxon>Ascomycota</taxon>
        <taxon>Saccharomycotina</taxon>
        <taxon>Saccharomycetes</taxon>
        <taxon>Saccharomycetales</taxon>
        <taxon>Saccharomycetaceae</taxon>
        <taxon>Saccharomyces</taxon>
    </lineage>
</organism>
<reference evidence="1" key="1">
    <citation type="submission" date="2022-10" db="EMBL/GenBank/DDBJ databases">
        <authorList>
            <person name="Byrne P K."/>
        </authorList>
    </citation>
    <scope>NUCLEOTIDE SEQUENCE</scope>
    <source>
        <strain evidence="1">IFO1815</strain>
    </source>
</reference>
<dbReference type="GeneID" id="80919889"/>
<accession>A0AA35IRZ0</accession>
<dbReference type="GO" id="GO:0005680">
    <property type="term" value="C:anaphase-promoting complex"/>
    <property type="evidence" value="ECO:0007669"/>
    <property type="project" value="InterPro"/>
</dbReference>